<evidence type="ECO:0000256" key="5">
    <source>
        <dbReference type="ARBA" id="ARBA00023136"/>
    </source>
</evidence>
<dbReference type="InterPro" id="IPR003841">
    <property type="entry name" value="Na/Pi_transpt"/>
</dbReference>
<comment type="subcellular location">
    <subcellularLocation>
        <location evidence="1">Cell membrane</location>
        <topology evidence="1">Multi-pass membrane protein</topology>
    </subcellularLocation>
</comment>
<evidence type="ECO:0000256" key="6">
    <source>
        <dbReference type="SAM" id="Phobius"/>
    </source>
</evidence>
<feature type="transmembrane region" description="Helical" evidence="6">
    <location>
        <begin position="106"/>
        <end position="133"/>
    </location>
</feature>
<feature type="domain" description="PhoU" evidence="7">
    <location>
        <begin position="356"/>
        <end position="442"/>
    </location>
</feature>
<sequence>MKLMNAASINYQQMIFGFLGGLGLFLFYMKYMGDGLQMAAGDKLRYILDKYTTSPFLGVLVGILITALIQSSSGTTVITIGLVGAGLLTLRQAIGIVMGANIGTTITTFIIGFNISHYALPIIFVGSLCLFFFKNQTMNNAGRILFGFGGIFFALSLMSNAMAPLRYLPAFKTLTTSLGKNPILGVLLGTGMTMAVQASSATISIIQNIYQEGLMPLKSLLPVLFGDNIGTTITAILASIGANTSAKRLALSHTLFNMIGTVIFMIVLIPFTMYVTKMQQIFYLNPKVTIAFAHASFNIITTILLFPFIRVLEYIVVKVIKDKDEDKAEEFKPKYLDMALLNAPSIAIGQVKQEILIMISMALENLKESVEFFHSHNEKLARNVELSEDNINSMDQEITKYLTMLSQGTFTEKEGEEISIYLDMCRDVERIGDHAFGIVKDVQYEIKKELVFSDVAHNEVSKLLEITVKLIETAIDALKENDNEKAFSVIDLHNKLYRKEKEVRKAHIKRVSKQECDVKAGLYYIDVISHFTRVGDHGRNLVEKMIETKVSK</sequence>
<dbReference type="InterPro" id="IPR004633">
    <property type="entry name" value="NaPi_cotrn-rel/YqeW-like"/>
</dbReference>
<dbReference type="NCBIfam" id="TIGR00704">
    <property type="entry name" value="NaPi_cotrn_rel"/>
    <property type="match status" value="1"/>
</dbReference>
<dbReference type="Gene3D" id="1.20.58.220">
    <property type="entry name" value="Phosphate transport system protein phou homolog 2, domain 2"/>
    <property type="match status" value="1"/>
</dbReference>
<dbReference type="NCBIfam" id="NF037997">
    <property type="entry name" value="Na_Pi_symport"/>
    <property type="match status" value="1"/>
</dbReference>
<evidence type="ECO:0000313" key="8">
    <source>
        <dbReference type="EMBL" id="XDU67447.1"/>
    </source>
</evidence>
<dbReference type="SUPFAM" id="SSF109755">
    <property type="entry name" value="PhoU-like"/>
    <property type="match status" value="1"/>
</dbReference>
<dbReference type="KEGG" id="lrug:AB8B22_03240"/>
<feature type="transmembrane region" description="Helical" evidence="6">
    <location>
        <begin position="76"/>
        <end position="100"/>
    </location>
</feature>
<feature type="domain" description="PhoU" evidence="7">
    <location>
        <begin position="461"/>
        <end position="544"/>
    </location>
</feature>
<keyword evidence="3 6" id="KW-0812">Transmembrane</keyword>
<dbReference type="Pfam" id="PF01895">
    <property type="entry name" value="PhoU"/>
    <property type="match status" value="2"/>
</dbReference>
<keyword evidence="5 6" id="KW-0472">Membrane</keyword>
<dbReference type="Pfam" id="PF02690">
    <property type="entry name" value="Na_Pi_cotrans"/>
    <property type="match status" value="2"/>
</dbReference>
<reference evidence="8" key="1">
    <citation type="submission" date="2024-07" db="EMBL/GenBank/DDBJ databases">
        <authorList>
            <person name="Li X.-J."/>
            <person name="Wang X."/>
        </authorList>
    </citation>
    <scope>NUCLEOTIDE SEQUENCE</scope>
    <source>
        <strain evidence="8">HSP-334</strain>
    </source>
</reference>
<dbReference type="PANTHER" id="PTHR10010:SF46">
    <property type="entry name" value="SODIUM-DEPENDENT PHOSPHATE TRANSPORT PROTEIN 2B"/>
    <property type="match status" value="1"/>
</dbReference>
<dbReference type="AlphaFoldDB" id="A0AB39VI72"/>
<dbReference type="RefSeq" id="WP_369711643.1">
    <property type="nucleotide sequence ID" value="NZ_CP165644.1"/>
</dbReference>
<proteinExistence type="predicted"/>
<accession>A0AB39VI72</accession>
<evidence type="ECO:0000256" key="4">
    <source>
        <dbReference type="ARBA" id="ARBA00022989"/>
    </source>
</evidence>
<feature type="transmembrane region" description="Helical" evidence="6">
    <location>
        <begin position="145"/>
        <end position="163"/>
    </location>
</feature>
<evidence type="ECO:0000259" key="7">
    <source>
        <dbReference type="Pfam" id="PF01895"/>
    </source>
</evidence>
<name>A0AB39VI72_9FUSO</name>
<organism evidence="8">
    <name type="scientific">Leptotrichia rugosa</name>
    <dbReference type="NCBI Taxonomy" id="3239302"/>
    <lineage>
        <taxon>Bacteria</taxon>
        <taxon>Fusobacteriati</taxon>
        <taxon>Fusobacteriota</taxon>
        <taxon>Fusobacteriia</taxon>
        <taxon>Fusobacteriales</taxon>
        <taxon>Leptotrichiaceae</taxon>
        <taxon>Leptotrichia</taxon>
    </lineage>
</organism>
<dbReference type="PANTHER" id="PTHR10010">
    <property type="entry name" value="SOLUTE CARRIER FAMILY 34 SODIUM PHOSPHATE , MEMBER 2-RELATED"/>
    <property type="match status" value="1"/>
</dbReference>
<dbReference type="GO" id="GO:0044341">
    <property type="term" value="P:sodium-dependent phosphate transport"/>
    <property type="evidence" value="ECO:0007669"/>
    <property type="project" value="InterPro"/>
</dbReference>
<keyword evidence="2" id="KW-1003">Cell membrane</keyword>
<evidence type="ECO:0000256" key="3">
    <source>
        <dbReference type="ARBA" id="ARBA00022692"/>
    </source>
</evidence>
<evidence type="ECO:0000256" key="2">
    <source>
        <dbReference type="ARBA" id="ARBA00022475"/>
    </source>
</evidence>
<dbReference type="InterPro" id="IPR026022">
    <property type="entry name" value="PhoU_dom"/>
</dbReference>
<evidence type="ECO:0000256" key="1">
    <source>
        <dbReference type="ARBA" id="ARBA00004651"/>
    </source>
</evidence>
<feature type="transmembrane region" description="Helical" evidence="6">
    <location>
        <begin position="183"/>
        <end position="207"/>
    </location>
</feature>
<feature type="transmembrane region" description="Helical" evidence="6">
    <location>
        <begin position="288"/>
        <end position="309"/>
    </location>
</feature>
<dbReference type="GO" id="GO:0005436">
    <property type="term" value="F:sodium:phosphate symporter activity"/>
    <property type="evidence" value="ECO:0007669"/>
    <property type="project" value="InterPro"/>
</dbReference>
<dbReference type="EMBL" id="CP165644">
    <property type="protein sequence ID" value="XDU67447.1"/>
    <property type="molecule type" value="Genomic_DNA"/>
</dbReference>
<feature type="transmembrane region" description="Helical" evidence="6">
    <location>
        <begin position="51"/>
        <end position="69"/>
    </location>
</feature>
<gene>
    <name evidence="8" type="ORF">AB8B22_03240</name>
</gene>
<feature type="transmembrane region" description="Helical" evidence="6">
    <location>
        <begin position="254"/>
        <end position="276"/>
    </location>
</feature>
<dbReference type="InterPro" id="IPR038078">
    <property type="entry name" value="PhoU-like_sf"/>
</dbReference>
<dbReference type="GO" id="GO:0005886">
    <property type="term" value="C:plasma membrane"/>
    <property type="evidence" value="ECO:0007669"/>
    <property type="project" value="UniProtKB-SubCell"/>
</dbReference>
<feature type="transmembrane region" description="Helical" evidence="6">
    <location>
        <begin position="12"/>
        <end position="31"/>
    </location>
</feature>
<keyword evidence="4 6" id="KW-1133">Transmembrane helix</keyword>
<protein>
    <submittedName>
        <fullName evidence="8">Na/Pi cotransporter family protein</fullName>
    </submittedName>
</protein>